<keyword evidence="1" id="KW-1133">Transmembrane helix</keyword>
<keyword evidence="1" id="KW-0472">Membrane</keyword>
<name>A0A7H1N6A1_9PROT</name>
<proteinExistence type="predicted"/>
<dbReference type="KEGG" id="dvn:HQ394_09485"/>
<accession>A0A7H1N6A1</accession>
<dbReference type="Proteomes" id="UP000516369">
    <property type="component" value="Chromosome"/>
</dbReference>
<dbReference type="InterPro" id="IPR007486">
    <property type="entry name" value="YebE"/>
</dbReference>
<protein>
    <submittedName>
        <fullName evidence="2">Tellurite resistance TerB family protein</fullName>
    </submittedName>
</protein>
<dbReference type="Pfam" id="PF04391">
    <property type="entry name" value="DUF533"/>
    <property type="match status" value="1"/>
</dbReference>
<feature type="transmembrane region" description="Helical" evidence="1">
    <location>
        <begin position="12"/>
        <end position="31"/>
    </location>
</feature>
<dbReference type="AlphaFoldDB" id="A0A7H1N6A1"/>
<keyword evidence="3" id="KW-1185">Reference proteome</keyword>
<dbReference type="Gene3D" id="1.10.3680.10">
    <property type="entry name" value="TerB-like"/>
    <property type="match status" value="1"/>
</dbReference>
<dbReference type="EMBL" id="CP053923">
    <property type="protein sequence ID" value="QNT71237.1"/>
    <property type="molecule type" value="Genomic_DNA"/>
</dbReference>
<dbReference type="SUPFAM" id="SSF158682">
    <property type="entry name" value="TerB-like"/>
    <property type="match status" value="1"/>
</dbReference>
<evidence type="ECO:0000313" key="2">
    <source>
        <dbReference type="EMBL" id="QNT71237.1"/>
    </source>
</evidence>
<keyword evidence="1" id="KW-0812">Transmembrane</keyword>
<organism evidence="2 3">
    <name type="scientific">Defluviicoccus vanus</name>
    <dbReference type="NCBI Taxonomy" id="111831"/>
    <lineage>
        <taxon>Bacteria</taxon>
        <taxon>Pseudomonadati</taxon>
        <taxon>Pseudomonadota</taxon>
        <taxon>Alphaproteobacteria</taxon>
        <taxon>Rhodospirillales</taxon>
        <taxon>Rhodospirillaceae</taxon>
        <taxon>Defluviicoccus</taxon>
    </lineage>
</organism>
<dbReference type="CDD" id="cd07178">
    <property type="entry name" value="terB_like_YebE"/>
    <property type="match status" value="1"/>
</dbReference>
<sequence>MSPWTDFWRGRGGNSLAIGGLAALAGALLGGGRGASRGALGGGLMAILGSLAYSALQARAQSGASAAVPPPVGLYEPSTPAEEQALDEAAAIVVQAMINAAKADGQVDATERARILGRLVEDGADAEAQAYVEAELSKPLATAALVEAVAGRPDLAIQVYGASLLAIDIDTPAETDYLRSLANALQLDAATVASLHEAFGVH</sequence>
<gene>
    <name evidence="2" type="ORF">HQ394_09485</name>
</gene>
<evidence type="ECO:0000313" key="3">
    <source>
        <dbReference type="Proteomes" id="UP000516369"/>
    </source>
</evidence>
<reference evidence="2 3" key="1">
    <citation type="submission" date="2020-05" db="EMBL/GenBank/DDBJ databases">
        <title>Complete closed genome sequence of Defluviicoccus vanus.</title>
        <authorList>
            <person name="Bessarab I."/>
            <person name="Arumugam K."/>
            <person name="Maszenan A.M."/>
            <person name="Seviour R.J."/>
            <person name="Williams R.B."/>
        </authorList>
    </citation>
    <scope>NUCLEOTIDE SEQUENCE [LARGE SCALE GENOMIC DNA]</scope>
    <source>
        <strain evidence="2 3">Ben 114</strain>
    </source>
</reference>
<dbReference type="InterPro" id="IPR029024">
    <property type="entry name" value="TerB-like"/>
</dbReference>
<evidence type="ECO:0000256" key="1">
    <source>
        <dbReference type="SAM" id="Phobius"/>
    </source>
</evidence>